<feature type="compositionally biased region" description="Low complexity" evidence="2">
    <location>
        <begin position="42"/>
        <end position="58"/>
    </location>
</feature>
<evidence type="ECO:0000256" key="2">
    <source>
        <dbReference type="SAM" id="MobiDB-lite"/>
    </source>
</evidence>
<dbReference type="AlphaFoldDB" id="A0A4V3C7S0"/>
<dbReference type="Pfam" id="PF03816">
    <property type="entry name" value="LytR_cpsA_psr"/>
    <property type="match status" value="1"/>
</dbReference>
<comment type="similarity">
    <text evidence="1">Belongs to the LytR/CpsA/Psr (LCP) family.</text>
</comment>
<feature type="region of interest" description="Disordered" evidence="2">
    <location>
        <begin position="42"/>
        <end position="67"/>
    </location>
</feature>
<evidence type="ECO:0000313" key="5">
    <source>
        <dbReference type="Proteomes" id="UP000294901"/>
    </source>
</evidence>
<dbReference type="EMBL" id="SNWR01000001">
    <property type="protein sequence ID" value="TDO38718.1"/>
    <property type="molecule type" value="Genomic_DNA"/>
</dbReference>
<evidence type="ECO:0000256" key="1">
    <source>
        <dbReference type="ARBA" id="ARBA00006068"/>
    </source>
</evidence>
<keyword evidence="5" id="KW-1185">Reference proteome</keyword>
<protein>
    <submittedName>
        <fullName evidence="4">LytR family transcriptional attenuator</fullName>
    </submittedName>
</protein>
<name>A0A4V3C7S0_9ACTN</name>
<dbReference type="InterPro" id="IPR004474">
    <property type="entry name" value="LytR_CpsA_psr"/>
</dbReference>
<evidence type="ECO:0000259" key="3">
    <source>
        <dbReference type="Pfam" id="PF03816"/>
    </source>
</evidence>
<comment type="caution">
    <text evidence="4">The sequence shown here is derived from an EMBL/GenBank/DDBJ whole genome shotgun (WGS) entry which is preliminary data.</text>
</comment>
<evidence type="ECO:0000313" key="4">
    <source>
        <dbReference type="EMBL" id="TDO38718.1"/>
    </source>
</evidence>
<reference evidence="4 5" key="1">
    <citation type="submission" date="2019-03" db="EMBL/GenBank/DDBJ databases">
        <title>Sequencing the genomes of 1000 actinobacteria strains.</title>
        <authorList>
            <person name="Klenk H.-P."/>
        </authorList>
    </citation>
    <scope>NUCLEOTIDE SEQUENCE [LARGE SCALE GENOMIC DNA]</scope>
    <source>
        <strain evidence="4 5">DSM 43805</strain>
    </source>
</reference>
<sequence length="362" mass="38336">MLAYCSGMRNKRLGPVIGAAVVVALAAGGGIAWAVRSGSDKPAATPIVPAPPSASTVPTSPPPPPGADITGPLDLVLVGVDTRVSIPGWEPHADAIMLLHVEPGLDAAYLYSIPRDTRVPVPGHGTRKITEAMSLGSRVAGSKEPDVGKGYELLTRALSGYTGIKEFQAGAILNFGGLARLTDQLGGVDLVIDQTVKSRHRKPDGSLRPLRGGDYIGPQAVYQKGRRHLVGWQAIDYARQRYGLPDGDYDRQRHQRQLVTALLAKALEQGLPTDPDKVDQLIGALGDTLVYLGGREPVEYAYALRDLSPEKITRVSLPGNGVGRGSGYLGERLTAEGRGFLKAVAQDKAAAYLASHPKLVDK</sequence>
<organism evidence="4 5">
    <name type="scientific">Paractinoplanes brasiliensis</name>
    <dbReference type="NCBI Taxonomy" id="52695"/>
    <lineage>
        <taxon>Bacteria</taxon>
        <taxon>Bacillati</taxon>
        <taxon>Actinomycetota</taxon>
        <taxon>Actinomycetes</taxon>
        <taxon>Micromonosporales</taxon>
        <taxon>Micromonosporaceae</taxon>
        <taxon>Paractinoplanes</taxon>
    </lineage>
</organism>
<dbReference type="InterPro" id="IPR050922">
    <property type="entry name" value="LytR/CpsA/Psr_CW_biosynth"/>
</dbReference>
<proteinExistence type="inferred from homology"/>
<dbReference type="PANTHER" id="PTHR33392">
    <property type="entry name" value="POLYISOPRENYL-TEICHOIC ACID--PEPTIDOGLYCAN TEICHOIC ACID TRANSFERASE TAGU"/>
    <property type="match status" value="1"/>
</dbReference>
<dbReference type="Gene3D" id="3.40.630.190">
    <property type="entry name" value="LCP protein"/>
    <property type="match status" value="1"/>
</dbReference>
<dbReference type="Proteomes" id="UP000294901">
    <property type="component" value="Unassembled WGS sequence"/>
</dbReference>
<accession>A0A4V3C7S0</accession>
<dbReference type="PANTHER" id="PTHR33392:SF6">
    <property type="entry name" value="POLYISOPRENYL-TEICHOIC ACID--PEPTIDOGLYCAN TEICHOIC ACID TRANSFERASE TAGU"/>
    <property type="match status" value="1"/>
</dbReference>
<feature type="domain" description="Cell envelope-related transcriptional attenuator" evidence="3">
    <location>
        <begin position="92"/>
        <end position="266"/>
    </location>
</feature>
<gene>
    <name evidence="4" type="ORF">C8E87_2379</name>
</gene>